<evidence type="ECO:0000313" key="3">
    <source>
        <dbReference type="Proteomes" id="UP000001058"/>
    </source>
</evidence>
<evidence type="ECO:0000313" key="2">
    <source>
        <dbReference type="EMBL" id="EFJ39158.1"/>
    </source>
</evidence>
<dbReference type="InParanoid" id="D8UM91"/>
<dbReference type="AlphaFoldDB" id="D8UM91"/>
<feature type="compositionally biased region" description="Low complexity" evidence="1">
    <location>
        <begin position="286"/>
        <end position="295"/>
    </location>
</feature>
<organism evidence="3">
    <name type="scientific">Volvox carteri f. nagariensis</name>
    <dbReference type="NCBI Taxonomy" id="3068"/>
    <lineage>
        <taxon>Eukaryota</taxon>
        <taxon>Viridiplantae</taxon>
        <taxon>Chlorophyta</taxon>
        <taxon>core chlorophytes</taxon>
        <taxon>Chlorophyceae</taxon>
        <taxon>CS clade</taxon>
        <taxon>Chlamydomonadales</taxon>
        <taxon>Volvocaceae</taxon>
        <taxon>Volvox</taxon>
    </lineage>
</organism>
<evidence type="ECO:0000256" key="1">
    <source>
        <dbReference type="SAM" id="MobiDB-lite"/>
    </source>
</evidence>
<proteinExistence type="predicted"/>
<feature type="compositionally biased region" description="Pro residues" evidence="1">
    <location>
        <begin position="268"/>
        <end position="281"/>
    </location>
</feature>
<feature type="compositionally biased region" description="Pro residues" evidence="1">
    <location>
        <begin position="226"/>
        <end position="235"/>
    </location>
</feature>
<sequence>MNGPLSYGLQDVCDVSSNLRMMEPYGNTYGSTYGIDLASMMGGPSDPLLSISGLTLLTPSPYSAPLPATAAASVVGGCIPEPVLAAGSISSAAAGAAAVAAAAGDEEVQLPLPQPSNVVAEAIGAYFEPLLSTPQAPLPPLPSLPQEPLMDWQQAEQPPPPPQQQQQTDQQQTDQQQHAEEHTQAAGELLQGAGVAGRQAAEQVLEWQLADAVLQRQDQPLTLHVPPSPPAPLPLPHTHHHQQHNGQQHKQQQLELQQPSEQTEEALKPPPPPSSLPPVPPQELFSSSSSSNSYF</sequence>
<feature type="compositionally biased region" description="Low complexity" evidence="1">
    <location>
        <begin position="164"/>
        <end position="176"/>
    </location>
</feature>
<dbReference type="GeneID" id="9614733"/>
<protein>
    <submittedName>
        <fullName evidence="2">Uncharacterized protein</fullName>
    </submittedName>
</protein>
<gene>
    <name evidence="2" type="ORF">VOLCADRAFT_101296</name>
</gene>
<name>D8UM91_VOLCA</name>
<dbReference type="KEGG" id="vcn:VOLCADRAFT_101296"/>
<feature type="region of interest" description="Disordered" evidence="1">
    <location>
        <begin position="152"/>
        <end position="183"/>
    </location>
</feature>
<feature type="region of interest" description="Disordered" evidence="1">
    <location>
        <begin position="221"/>
        <end position="295"/>
    </location>
</feature>
<dbReference type="EMBL" id="GL378927">
    <property type="protein sequence ID" value="EFJ39158.1"/>
    <property type="molecule type" value="Genomic_DNA"/>
</dbReference>
<dbReference type="Proteomes" id="UP000001058">
    <property type="component" value="Unassembled WGS sequence"/>
</dbReference>
<accession>D8UM91</accession>
<keyword evidence="3" id="KW-1185">Reference proteome</keyword>
<reference evidence="2 3" key="1">
    <citation type="journal article" date="2010" name="Science">
        <title>Genomic analysis of organismal complexity in the multicellular green alga Volvox carteri.</title>
        <authorList>
            <person name="Prochnik S.E."/>
            <person name="Umen J."/>
            <person name="Nedelcu A.M."/>
            <person name="Hallmann A."/>
            <person name="Miller S.M."/>
            <person name="Nishii I."/>
            <person name="Ferris P."/>
            <person name="Kuo A."/>
            <person name="Mitros T."/>
            <person name="Fritz-Laylin L.K."/>
            <person name="Hellsten U."/>
            <person name="Chapman J."/>
            <person name="Simakov O."/>
            <person name="Rensing S.A."/>
            <person name="Terry A."/>
            <person name="Pangilinan J."/>
            <person name="Kapitonov V."/>
            <person name="Jurka J."/>
            <person name="Salamov A."/>
            <person name="Shapiro H."/>
            <person name="Schmutz J."/>
            <person name="Grimwood J."/>
            <person name="Lindquist E."/>
            <person name="Lucas S."/>
            <person name="Grigoriev I.V."/>
            <person name="Schmitt R."/>
            <person name="Kirk D."/>
            <person name="Rokhsar D.S."/>
        </authorList>
    </citation>
    <scope>NUCLEOTIDE SEQUENCE [LARGE SCALE GENOMIC DNA]</scope>
    <source>
        <strain evidence="3">f. Nagariensis / Eve</strain>
    </source>
</reference>
<feature type="compositionally biased region" description="Low complexity" evidence="1">
    <location>
        <begin position="244"/>
        <end position="259"/>
    </location>
</feature>
<dbReference type="RefSeq" id="XP_002959777.1">
    <property type="nucleotide sequence ID" value="XM_002959731.1"/>
</dbReference>